<proteinExistence type="predicted"/>
<evidence type="ECO:0000313" key="3">
    <source>
        <dbReference type="EMBL" id="CAE6971468.1"/>
    </source>
</evidence>
<keyword evidence="4" id="KW-1185">Reference proteome</keyword>
<dbReference type="AlphaFoldDB" id="A0A812I1X7"/>
<organism evidence="3 4">
    <name type="scientific">Symbiodinium natans</name>
    <dbReference type="NCBI Taxonomy" id="878477"/>
    <lineage>
        <taxon>Eukaryota</taxon>
        <taxon>Sar</taxon>
        <taxon>Alveolata</taxon>
        <taxon>Dinophyceae</taxon>
        <taxon>Suessiales</taxon>
        <taxon>Symbiodiniaceae</taxon>
        <taxon>Symbiodinium</taxon>
    </lineage>
</organism>
<feature type="region of interest" description="Disordered" evidence="1">
    <location>
        <begin position="249"/>
        <end position="272"/>
    </location>
</feature>
<evidence type="ECO:0000313" key="4">
    <source>
        <dbReference type="Proteomes" id="UP000604046"/>
    </source>
</evidence>
<dbReference type="Proteomes" id="UP000604046">
    <property type="component" value="Unassembled WGS sequence"/>
</dbReference>
<feature type="compositionally biased region" description="Pro residues" evidence="1">
    <location>
        <begin position="262"/>
        <end position="272"/>
    </location>
</feature>
<feature type="region of interest" description="Disordered" evidence="1">
    <location>
        <begin position="56"/>
        <end position="76"/>
    </location>
</feature>
<feature type="compositionally biased region" description="Low complexity" evidence="1">
    <location>
        <begin position="67"/>
        <end position="76"/>
    </location>
</feature>
<accession>A0A812I1X7</accession>
<comment type="caution">
    <text evidence="3">The sequence shown here is derived from an EMBL/GenBank/DDBJ whole genome shotgun (WGS) entry which is preliminary data.</text>
</comment>
<evidence type="ECO:0000256" key="1">
    <source>
        <dbReference type="SAM" id="MobiDB-lite"/>
    </source>
</evidence>
<gene>
    <name evidence="3" type="ORF">SNAT2548_LOCUS2594</name>
</gene>
<reference evidence="3" key="1">
    <citation type="submission" date="2021-02" db="EMBL/GenBank/DDBJ databases">
        <authorList>
            <person name="Dougan E. K."/>
            <person name="Rhodes N."/>
            <person name="Thang M."/>
            <person name="Chan C."/>
        </authorList>
    </citation>
    <scope>NUCLEOTIDE SEQUENCE</scope>
</reference>
<keyword evidence="2" id="KW-0812">Transmembrane</keyword>
<protein>
    <submittedName>
        <fullName evidence="3">Uncharacterized protein</fullName>
    </submittedName>
</protein>
<keyword evidence="2" id="KW-0472">Membrane</keyword>
<sequence length="320" mass="33861">MESMLPRHLDATPDVLWTTLASLRGGGTAAALVTLLFGFGTLLFYGGSRCRRDGAVDAQGQSGGGAAEPTPGPAAHPLEERLAAHTKSVLDRLKMVQDLQLTANSNRVADHKQLLDRMNKTDQKIQELRDRVEQLTPKDYTTPLADIKTNLLALHKGVKQDITVVRGDTAQLLAAAQGTQGALTTLQAKLGTVTAVLDALPEDLQRMTAQDSEAAQKAFTTVGEVSDMVWSLQESQKELQNLLEATATAPPMQGSAPTPGASMPPPAPAPRVPHPNAPVISLAETVPGPNTPHRGQALVLLPGGGQLTLDAQTLARLCFH</sequence>
<keyword evidence="2" id="KW-1133">Transmembrane helix</keyword>
<evidence type="ECO:0000256" key="2">
    <source>
        <dbReference type="SAM" id="Phobius"/>
    </source>
</evidence>
<feature type="transmembrane region" description="Helical" evidence="2">
    <location>
        <begin position="20"/>
        <end position="45"/>
    </location>
</feature>
<dbReference type="EMBL" id="CAJNDS010000156">
    <property type="protein sequence ID" value="CAE6971468.1"/>
    <property type="molecule type" value="Genomic_DNA"/>
</dbReference>
<name>A0A812I1X7_9DINO</name>